<accession>A0ABY4HK33</accession>
<proteinExistence type="predicted"/>
<evidence type="ECO:0008006" key="3">
    <source>
        <dbReference type="Google" id="ProtNLM"/>
    </source>
</evidence>
<evidence type="ECO:0000313" key="1">
    <source>
        <dbReference type="EMBL" id="UOX33224.1"/>
    </source>
</evidence>
<dbReference type="RefSeq" id="WP_246915906.1">
    <property type="nucleotide sequence ID" value="NZ_CP090145.1"/>
</dbReference>
<protein>
    <recommendedName>
        <fullName evidence="3">Nucleotide modification associated domain-containing protein</fullName>
    </recommendedName>
</protein>
<gene>
    <name evidence="1" type="ORF">LXD69_14400</name>
</gene>
<evidence type="ECO:0000313" key="2">
    <source>
        <dbReference type="Proteomes" id="UP000830454"/>
    </source>
</evidence>
<reference evidence="1" key="1">
    <citation type="submission" date="2021-12" db="EMBL/GenBank/DDBJ databases">
        <authorList>
            <person name="Cha I.-T."/>
            <person name="Lee K.-E."/>
            <person name="Park S.-J."/>
        </authorList>
    </citation>
    <scope>NUCLEOTIDE SEQUENCE</scope>
    <source>
        <strain evidence="1">YSM-43</strain>
    </source>
</reference>
<dbReference type="Proteomes" id="UP000830454">
    <property type="component" value="Chromosome"/>
</dbReference>
<name>A0ABY4HK33_9FLAO</name>
<reference evidence="1" key="2">
    <citation type="submission" date="2022-04" db="EMBL/GenBank/DDBJ databases">
        <title>Complete Genome Sequence of Flavobacterium sediminilitoris YSM-43, Isolated from a Tidal Sediment.</title>
        <authorList>
            <person name="Lee P.A."/>
        </authorList>
    </citation>
    <scope>NUCLEOTIDE SEQUENCE</scope>
    <source>
        <strain evidence="1">YSM-43</strain>
    </source>
</reference>
<dbReference type="EMBL" id="CP090145">
    <property type="protein sequence ID" value="UOX33224.1"/>
    <property type="molecule type" value="Genomic_DNA"/>
</dbReference>
<keyword evidence="2" id="KW-1185">Reference proteome</keyword>
<organism evidence="1 2">
    <name type="scientific">Flavobacterium sediminilitoris</name>
    <dbReference type="NCBI Taxonomy" id="2024526"/>
    <lineage>
        <taxon>Bacteria</taxon>
        <taxon>Pseudomonadati</taxon>
        <taxon>Bacteroidota</taxon>
        <taxon>Flavobacteriia</taxon>
        <taxon>Flavobacteriales</taxon>
        <taxon>Flavobacteriaceae</taxon>
        <taxon>Flavobacterium</taxon>
    </lineage>
</organism>
<sequence>MVNLIPVLFVHPKSNYNKFPFFDCYDEKRNSLTYSGSKPVICHPPCRKFSRLRGLSCAPDSEKELGYWSIDLVRKNGGIVEHPHDSQLWKDKEVVKPGTIDEFGGFTFCIDQSWFGYYTPKRTILYIVGIKPKELPDYDFNRDINFRKFQNLTKKQRSETTSDLCIFLKKIIDKINLNCGGY</sequence>